<keyword evidence="1 4" id="KW-0413">Isomerase</keyword>
<comment type="caution">
    <text evidence="4">The sequence shown here is derived from an EMBL/GenBank/DDBJ whole genome shotgun (WGS) entry which is preliminary data.</text>
</comment>
<dbReference type="InterPro" id="IPR000297">
    <property type="entry name" value="PPIase_PpiC"/>
</dbReference>
<dbReference type="Proteomes" id="UP000005695">
    <property type="component" value="Unassembled WGS sequence"/>
</dbReference>
<dbReference type="InterPro" id="IPR027304">
    <property type="entry name" value="Trigger_fact/SurA_dom_sf"/>
</dbReference>
<name>Q1JYT0_DESA6</name>
<dbReference type="PROSITE" id="PS01096">
    <property type="entry name" value="PPIC_PPIASE_1"/>
    <property type="match status" value="1"/>
</dbReference>
<dbReference type="InterPro" id="IPR046357">
    <property type="entry name" value="PPIase_dom_sf"/>
</dbReference>
<dbReference type="AlphaFoldDB" id="Q1JYT0"/>
<feature type="coiled-coil region" evidence="2">
    <location>
        <begin position="159"/>
        <end position="186"/>
    </location>
</feature>
<dbReference type="Pfam" id="PF13624">
    <property type="entry name" value="SurA_N_3"/>
    <property type="match status" value="1"/>
</dbReference>
<evidence type="ECO:0000313" key="4">
    <source>
        <dbReference type="EMBL" id="EAT15335.1"/>
    </source>
</evidence>
<reference evidence="4" key="2">
    <citation type="submission" date="2006-05" db="EMBL/GenBank/DDBJ databases">
        <title>Sequencing of the draft genome and assembly of Desulfuromonas acetoxidans DSM 684.</title>
        <authorList>
            <consortium name="US DOE Joint Genome Institute (JGI-PGF)"/>
            <person name="Copeland A."/>
            <person name="Lucas S."/>
            <person name="Lapidus A."/>
            <person name="Barry K."/>
            <person name="Detter J.C."/>
            <person name="Glavina del Rio T."/>
            <person name="Hammon N."/>
            <person name="Israni S."/>
            <person name="Dalin E."/>
            <person name="Tice H."/>
            <person name="Bruce D."/>
            <person name="Pitluck S."/>
            <person name="Richardson P."/>
        </authorList>
    </citation>
    <scope>NUCLEOTIDE SEQUENCE [LARGE SCALE GENOMIC DNA]</scope>
    <source>
        <strain evidence="4">DSM 684</strain>
    </source>
</reference>
<evidence type="ECO:0000259" key="3">
    <source>
        <dbReference type="PROSITE" id="PS50198"/>
    </source>
</evidence>
<dbReference type="PROSITE" id="PS50198">
    <property type="entry name" value="PPIC_PPIASE_2"/>
    <property type="match status" value="1"/>
</dbReference>
<dbReference type="SUPFAM" id="SSF109998">
    <property type="entry name" value="Triger factor/SurA peptide-binding domain-like"/>
    <property type="match status" value="1"/>
</dbReference>
<feature type="domain" description="PpiC" evidence="3">
    <location>
        <begin position="149"/>
        <end position="247"/>
    </location>
</feature>
<dbReference type="Gene3D" id="1.10.4030.10">
    <property type="entry name" value="Porin chaperone SurA, peptide-binding domain"/>
    <property type="match status" value="1"/>
</dbReference>
<evidence type="ECO:0000313" key="5">
    <source>
        <dbReference type="Proteomes" id="UP000005695"/>
    </source>
</evidence>
<keyword evidence="5" id="KW-1185">Reference proteome</keyword>
<proteinExistence type="predicted"/>
<dbReference type="SUPFAM" id="SSF54534">
    <property type="entry name" value="FKBP-like"/>
    <property type="match status" value="1"/>
</dbReference>
<dbReference type="InterPro" id="IPR023058">
    <property type="entry name" value="PPIase_PpiC_CS"/>
</dbReference>
<accession>Q1JYT0</accession>
<reference evidence="4" key="1">
    <citation type="submission" date="2006-05" db="EMBL/GenBank/DDBJ databases">
        <title>Annotation of the draft genome assembly of Desulfuromonas acetoxidans DSM 684.</title>
        <authorList>
            <consortium name="US DOE Joint Genome Institute (JGI-ORNL)"/>
            <person name="Larimer F."/>
            <person name="Land M."/>
            <person name="Hauser L."/>
        </authorList>
    </citation>
    <scope>NUCLEOTIDE SEQUENCE [LARGE SCALE GENOMIC DNA]</scope>
    <source>
        <strain evidence="4">DSM 684</strain>
    </source>
</reference>
<organism evidence="4 5">
    <name type="scientific">Desulfuromonas acetoxidans (strain DSM 684 / 11070)</name>
    <dbReference type="NCBI Taxonomy" id="281689"/>
    <lineage>
        <taxon>Bacteria</taxon>
        <taxon>Pseudomonadati</taxon>
        <taxon>Thermodesulfobacteriota</taxon>
        <taxon>Desulfuromonadia</taxon>
        <taxon>Desulfuromonadales</taxon>
        <taxon>Desulfuromonadaceae</taxon>
        <taxon>Desulfuromonas</taxon>
    </lineage>
</organism>
<dbReference type="InterPro" id="IPR050245">
    <property type="entry name" value="PrsA_foldase"/>
</dbReference>
<dbReference type="PANTHER" id="PTHR47245">
    <property type="entry name" value="PEPTIDYLPROLYL ISOMERASE"/>
    <property type="match status" value="1"/>
</dbReference>
<dbReference type="GO" id="GO:0003755">
    <property type="term" value="F:peptidyl-prolyl cis-trans isomerase activity"/>
    <property type="evidence" value="ECO:0007669"/>
    <property type="project" value="UniProtKB-KW"/>
</dbReference>
<dbReference type="PANTHER" id="PTHR47245:SF2">
    <property type="entry name" value="PEPTIDYL-PROLYL CIS-TRANS ISOMERASE HP_0175-RELATED"/>
    <property type="match status" value="1"/>
</dbReference>
<keyword evidence="2" id="KW-0175">Coiled coil</keyword>
<evidence type="ECO:0000256" key="1">
    <source>
        <dbReference type="PROSITE-ProRule" id="PRU00278"/>
    </source>
</evidence>
<dbReference type="Gene3D" id="3.10.50.40">
    <property type="match status" value="1"/>
</dbReference>
<dbReference type="Pfam" id="PF00639">
    <property type="entry name" value="Rotamase"/>
    <property type="match status" value="1"/>
</dbReference>
<evidence type="ECO:0000256" key="2">
    <source>
        <dbReference type="SAM" id="Coils"/>
    </source>
</evidence>
<dbReference type="EMBL" id="AAEW02000011">
    <property type="protein sequence ID" value="EAT15335.1"/>
    <property type="molecule type" value="Genomic_DNA"/>
</dbReference>
<dbReference type="RefSeq" id="WP_006001001.1">
    <property type="nucleotide sequence ID" value="NZ_AAEW02000011.1"/>
</dbReference>
<dbReference type="OrthoDB" id="14196at2"/>
<sequence length="292" mass="32771">MQEQNITVNGTPISQFDFVNAMQSYSMELYRKTADQLSEEEIEQVQGLAVEQIIARELIFQTALAQGAIATDEQIKAEMDKVMANFPSEEEFFATLEKAGIDQDSYYRMLRQDLSVKMMTEKKLADAPSPAAEEVKAFYDENPDKMKKPGQVRASHILIKVTEDNREEAQKKIEELKNEVTGDAAQFGDLARQHSACPSKDKGGDLGFFGPGSMVKEFDQAAFSLEPGQISDIVETQFGYHLILVTERKDPESLTLEEVAPQIESFIKDQKGAILLQAWVEEMKEKADIEIA</sequence>
<keyword evidence="1" id="KW-0697">Rotamase</keyword>
<gene>
    <name evidence="4" type="ORF">Dace_0999</name>
</gene>
<protein>
    <submittedName>
        <fullName evidence="4">PpiC-type peptidyl-prolyl cis-trans isomerase</fullName>
    </submittedName>
</protein>